<organism evidence="2 3">
    <name type="scientific">Venustampulla echinocandica</name>
    <dbReference type="NCBI Taxonomy" id="2656787"/>
    <lineage>
        <taxon>Eukaryota</taxon>
        <taxon>Fungi</taxon>
        <taxon>Dikarya</taxon>
        <taxon>Ascomycota</taxon>
        <taxon>Pezizomycotina</taxon>
        <taxon>Leotiomycetes</taxon>
        <taxon>Helotiales</taxon>
        <taxon>Pleuroascaceae</taxon>
        <taxon>Venustampulla</taxon>
    </lineage>
</organism>
<feature type="region of interest" description="Disordered" evidence="1">
    <location>
        <begin position="32"/>
        <end position="58"/>
    </location>
</feature>
<comment type="caution">
    <text evidence="2">The sequence shown here is derived from an EMBL/GenBank/DDBJ whole genome shotgun (WGS) entry which is preliminary data.</text>
</comment>
<dbReference type="EMBL" id="NPIC01000011">
    <property type="protein sequence ID" value="RDL31810.1"/>
    <property type="molecule type" value="Genomic_DNA"/>
</dbReference>
<dbReference type="AlphaFoldDB" id="A0A370TC26"/>
<feature type="compositionally biased region" description="Basic residues" evidence="1">
    <location>
        <begin position="39"/>
        <end position="52"/>
    </location>
</feature>
<accession>A0A370TC26</accession>
<sequence>MATSSAAAQEKSQYHHFIPRFILRNYSHLGELTTGSRNSKNRGKQRGNRKNGPRAGEPVLYGVNLSREEPTITETTVAKTFGMMDMYCDLGASTKRHQVEEQLSVLESQAGEIISTIRKAFEAGKDDVWVTRTQRDTLRKFLFIMKYRGSRFHRRYFHENAEDYNADDREKMLKYMKEKGIKKTIDVWFDNIKAIIDLKMDYQMGWMDKLRKRIYPDDAEWCINNIQGFYMALITPNNKEEEFLLTQNAYSIFEGASTLKLSPITGKLELSAYTEFHLFAPIAPRLLIVLRSFILPVPEQDSANILEQREQFLKVATARHANPEEAGMFLRDLPITKALNSYSKLVAGKLVLINGGPAGMHDRFCFRFFPISEVHVQKINKVMLDESHAIDLIVFNSKAATLKTLVKYLAGQSVLPSEISRVRAIIKLEHAAKLLAATLPAGQTPELSQDILREENIPKDKVHALFLENEKATNLYSKLSGKQLDKKDFDQARALLYMRIKTDTITRGLSEAKREESRKKFLREFVYGDKFPAQVIWIYVKRIRFMKHGGTMINAQHMLEDSVLPGKYLYGAEDIIAASRDSIRKEDFSRLMFHASANGSLIAKPLWGLVSELTLDDNGMRRLHEEKELVLGDQGSICDCGILRLEEFAKLARRKIIKNNLQAVPRSPLDNIFTEGEKIELITREIVQGYKAEELGEKLVESAGLERALFDVVYPLFGSRQKGVVNGRGKAEGSEGDSSCLVQ</sequence>
<keyword evidence="3" id="KW-1185">Reference proteome</keyword>
<gene>
    <name evidence="2" type="ORF">BP5553_09212</name>
</gene>
<evidence type="ECO:0000313" key="2">
    <source>
        <dbReference type="EMBL" id="RDL31810.1"/>
    </source>
</evidence>
<name>A0A370TC26_9HELO</name>
<evidence type="ECO:0000256" key="1">
    <source>
        <dbReference type="SAM" id="MobiDB-lite"/>
    </source>
</evidence>
<dbReference type="GeneID" id="43602061"/>
<proteinExistence type="predicted"/>
<dbReference type="Proteomes" id="UP000254866">
    <property type="component" value="Unassembled WGS sequence"/>
</dbReference>
<protein>
    <recommendedName>
        <fullName evidence="4">DUF4238 domain-containing protein</fullName>
    </recommendedName>
</protein>
<evidence type="ECO:0000313" key="3">
    <source>
        <dbReference type="Proteomes" id="UP000254866"/>
    </source>
</evidence>
<reference evidence="2 3" key="1">
    <citation type="journal article" date="2018" name="IMA Fungus">
        <title>IMA Genome-F 9: Draft genome sequence of Annulohypoxylon stygium, Aspergillus mulundensis, Berkeleyomyces basicola (syn. Thielaviopsis basicola), Ceratocystis smalleyi, two Cercospora beticola strains, Coleophoma cylindrospora, Fusarium fracticaudum, Phialophora cf. hyalina, and Morchella septimelata.</title>
        <authorList>
            <person name="Wingfield B.D."/>
            <person name="Bills G.F."/>
            <person name="Dong Y."/>
            <person name="Huang W."/>
            <person name="Nel W.J."/>
            <person name="Swalarsk-Parry B.S."/>
            <person name="Vaghefi N."/>
            <person name="Wilken P.M."/>
            <person name="An Z."/>
            <person name="de Beer Z.W."/>
            <person name="De Vos L."/>
            <person name="Chen L."/>
            <person name="Duong T.A."/>
            <person name="Gao Y."/>
            <person name="Hammerbacher A."/>
            <person name="Kikkert J.R."/>
            <person name="Li Y."/>
            <person name="Li H."/>
            <person name="Li K."/>
            <person name="Li Q."/>
            <person name="Liu X."/>
            <person name="Ma X."/>
            <person name="Naidoo K."/>
            <person name="Pethybridge S.J."/>
            <person name="Sun J."/>
            <person name="Steenkamp E.T."/>
            <person name="van der Nest M.A."/>
            <person name="van Wyk S."/>
            <person name="Wingfield M.J."/>
            <person name="Xiong C."/>
            <person name="Yue Q."/>
            <person name="Zhang X."/>
        </authorList>
    </citation>
    <scope>NUCLEOTIDE SEQUENCE [LARGE SCALE GENOMIC DNA]</scope>
    <source>
        <strain evidence="2 3">BP 5553</strain>
    </source>
</reference>
<dbReference type="InterPro" id="IPR025332">
    <property type="entry name" value="DUF4238"/>
</dbReference>
<dbReference type="RefSeq" id="XP_031865742.1">
    <property type="nucleotide sequence ID" value="XM_032017835.1"/>
</dbReference>
<evidence type="ECO:0008006" key="4">
    <source>
        <dbReference type="Google" id="ProtNLM"/>
    </source>
</evidence>
<dbReference type="Pfam" id="PF14022">
    <property type="entry name" value="DUF4238"/>
    <property type="match status" value="1"/>
</dbReference>
<dbReference type="OrthoDB" id="5340163at2759"/>